<dbReference type="PANTHER" id="PTHR11102">
    <property type="entry name" value="SEL-1-LIKE PROTEIN"/>
    <property type="match status" value="1"/>
</dbReference>
<dbReference type="InterPro" id="IPR006597">
    <property type="entry name" value="Sel1-like"/>
</dbReference>
<dbReference type="Proteomes" id="UP001501476">
    <property type="component" value="Unassembled WGS sequence"/>
</dbReference>
<dbReference type="SMART" id="SM00671">
    <property type="entry name" value="SEL1"/>
    <property type="match status" value="3"/>
</dbReference>
<name>A0ABN0TH69_9GAMM</name>
<organism evidence="3 4">
    <name type="scientific">Methylophaga marina</name>
    <dbReference type="NCBI Taxonomy" id="45495"/>
    <lineage>
        <taxon>Bacteria</taxon>
        <taxon>Pseudomonadati</taxon>
        <taxon>Pseudomonadota</taxon>
        <taxon>Gammaproteobacteria</taxon>
        <taxon>Thiotrichales</taxon>
        <taxon>Piscirickettsiaceae</taxon>
        <taxon>Methylophaga</taxon>
    </lineage>
</organism>
<keyword evidence="1" id="KW-0732">Signal</keyword>
<evidence type="ECO:0000313" key="4">
    <source>
        <dbReference type="Proteomes" id="UP001501476"/>
    </source>
</evidence>
<dbReference type="Pfam" id="PF08238">
    <property type="entry name" value="Sel1"/>
    <property type="match status" value="3"/>
</dbReference>
<dbReference type="InterPro" id="IPR011990">
    <property type="entry name" value="TPR-like_helical_dom_sf"/>
</dbReference>
<dbReference type="PROSITE" id="PS51724">
    <property type="entry name" value="SPOR"/>
    <property type="match status" value="1"/>
</dbReference>
<dbReference type="SUPFAM" id="SSF110997">
    <property type="entry name" value="Sporulation related repeat"/>
    <property type="match status" value="1"/>
</dbReference>
<feature type="chain" id="PRO_5046963863" description="SPOR domain-containing protein" evidence="1">
    <location>
        <begin position="29"/>
        <end position="376"/>
    </location>
</feature>
<proteinExistence type="predicted"/>
<dbReference type="RefSeq" id="WP_343749589.1">
    <property type="nucleotide sequence ID" value="NZ_BAAADG010000004.1"/>
</dbReference>
<dbReference type="InterPro" id="IPR050767">
    <property type="entry name" value="Sel1_AlgK"/>
</dbReference>
<dbReference type="PANTHER" id="PTHR11102:SF160">
    <property type="entry name" value="ERAD-ASSOCIATED E3 UBIQUITIN-PROTEIN LIGASE COMPONENT HRD3"/>
    <property type="match status" value="1"/>
</dbReference>
<accession>A0ABN0TH69</accession>
<dbReference type="SUPFAM" id="SSF81901">
    <property type="entry name" value="HCP-like"/>
    <property type="match status" value="1"/>
</dbReference>
<protein>
    <recommendedName>
        <fullName evidence="2">SPOR domain-containing protein</fullName>
    </recommendedName>
</protein>
<dbReference type="Gene3D" id="3.30.70.1070">
    <property type="entry name" value="Sporulation related repeat"/>
    <property type="match status" value="1"/>
</dbReference>
<evidence type="ECO:0000259" key="2">
    <source>
        <dbReference type="PROSITE" id="PS51724"/>
    </source>
</evidence>
<dbReference type="EMBL" id="BAAADG010000004">
    <property type="protein sequence ID" value="GAA0221573.1"/>
    <property type="molecule type" value="Genomic_DNA"/>
</dbReference>
<feature type="domain" description="SPOR" evidence="2">
    <location>
        <begin position="286"/>
        <end position="373"/>
    </location>
</feature>
<feature type="signal peptide" evidence="1">
    <location>
        <begin position="1"/>
        <end position="28"/>
    </location>
</feature>
<sequence length="376" mass="41988">MKTSLQRTRWSISGVLLLLAFYTGVAFADDVQDGIAAYKNRDFHTAYQAWHKAAEQNIAEAQWMLGIMLLNGQGVKQDNAAAYSWLTLASEKKHKQASIDRLAIRNRLTVEELAKADMLTAAFRDKQTSKTVIEQQKEQAFQWFEKAARKGDAHAQYQLGEMLLSGDGVRQDNVAAYSWFSLASQQNHPQAIVKQAQLKDELSASQIEKANALMLTNRENHSINDAPPGLPEITEKSDVKVVQPTSEVMALSTVQSVPEKLTALTTEKPEKSHKVKAEQKVSDDKPQAVTVYRVQVGAFKSREQVDIALAQLTKKAALKGQTYQTTITEPVEDTVKPDFYRLQLGNFADKPEATKLCQFLKQNKQPCFVVSSESDK</sequence>
<gene>
    <name evidence="3" type="ORF">GCM10008964_11310</name>
</gene>
<dbReference type="Gene3D" id="1.25.40.10">
    <property type="entry name" value="Tetratricopeptide repeat domain"/>
    <property type="match status" value="2"/>
</dbReference>
<dbReference type="InterPro" id="IPR007730">
    <property type="entry name" value="SPOR-like_dom"/>
</dbReference>
<evidence type="ECO:0000313" key="3">
    <source>
        <dbReference type="EMBL" id="GAA0221573.1"/>
    </source>
</evidence>
<reference evidence="3 4" key="1">
    <citation type="journal article" date="2019" name="Int. J. Syst. Evol. Microbiol.">
        <title>The Global Catalogue of Microorganisms (GCM) 10K type strain sequencing project: providing services to taxonomists for standard genome sequencing and annotation.</title>
        <authorList>
            <consortium name="The Broad Institute Genomics Platform"/>
            <consortium name="The Broad Institute Genome Sequencing Center for Infectious Disease"/>
            <person name="Wu L."/>
            <person name="Ma J."/>
        </authorList>
    </citation>
    <scope>NUCLEOTIDE SEQUENCE [LARGE SCALE GENOMIC DNA]</scope>
    <source>
        <strain evidence="3 4">JCM 6886</strain>
    </source>
</reference>
<comment type="caution">
    <text evidence="3">The sequence shown here is derived from an EMBL/GenBank/DDBJ whole genome shotgun (WGS) entry which is preliminary data.</text>
</comment>
<dbReference type="Pfam" id="PF05036">
    <property type="entry name" value="SPOR"/>
    <property type="match status" value="1"/>
</dbReference>
<keyword evidence="4" id="KW-1185">Reference proteome</keyword>
<dbReference type="InterPro" id="IPR036680">
    <property type="entry name" value="SPOR-like_sf"/>
</dbReference>
<evidence type="ECO:0000256" key="1">
    <source>
        <dbReference type="SAM" id="SignalP"/>
    </source>
</evidence>